<accession>A0ABX2T5E9</accession>
<evidence type="ECO:0000313" key="2">
    <source>
        <dbReference type="Proteomes" id="UP000584642"/>
    </source>
</evidence>
<protein>
    <submittedName>
        <fullName evidence="1">Uncharacterized protein</fullName>
    </submittedName>
</protein>
<reference evidence="1 2" key="1">
    <citation type="submission" date="2020-05" db="EMBL/GenBank/DDBJ databases">
        <title>Azospirillum oleiclasticum sp. nov, a nitrogen-fixing and heavy crude oil-emulsifying bacterium isolated from the crude oil of Yumen Oilfield.</title>
        <authorList>
            <person name="Wu D."/>
            <person name="Cai M."/>
            <person name="Zhang X."/>
        </authorList>
    </citation>
    <scope>NUCLEOTIDE SEQUENCE [LARGE SCALE GENOMIC DNA]</scope>
    <source>
        <strain evidence="1 2">ROY-1-1-2</strain>
    </source>
</reference>
<sequence length="155" mass="17028">MSVPLVARLDAIHSLAEVAPESLPIGMNAIFMTPEGVLGIAKPPRSSRLRFVVEGLPFNAAVSPDGEEAVCQIWAEVGHIPYTAQSPDRRRNLLTILGGIGDLKHARFVVQEGQKILLFSESRIGGHVRPEDLAHQTMLMVQEARPFLRLLAEYL</sequence>
<evidence type="ECO:0000313" key="1">
    <source>
        <dbReference type="EMBL" id="NYZ19060.1"/>
    </source>
</evidence>
<organism evidence="1 2">
    <name type="scientific">Azospirillum oleiclasticum</name>
    <dbReference type="NCBI Taxonomy" id="2735135"/>
    <lineage>
        <taxon>Bacteria</taxon>
        <taxon>Pseudomonadati</taxon>
        <taxon>Pseudomonadota</taxon>
        <taxon>Alphaproteobacteria</taxon>
        <taxon>Rhodospirillales</taxon>
        <taxon>Azospirillaceae</taxon>
        <taxon>Azospirillum</taxon>
    </lineage>
</organism>
<dbReference type="Proteomes" id="UP000584642">
    <property type="component" value="Unassembled WGS sequence"/>
</dbReference>
<gene>
    <name evidence="1" type="ORF">HND93_05000</name>
</gene>
<name>A0ABX2T5E9_9PROT</name>
<proteinExistence type="predicted"/>
<keyword evidence="2" id="KW-1185">Reference proteome</keyword>
<comment type="caution">
    <text evidence="1">The sequence shown here is derived from an EMBL/GenBank/DDBJ whole genome shotgun (WGS) entry which is preliminary data.</text>
</comment>
<dbReference type="EMBL" id="JABFDB010000001">
    <property type="protein sequence ID" value="NYZ19060.1"/>
    <property type="molecule type" value="Genomic_DNA"/>
</dbReference>